<evidence type="ECO:0000256" key="7">
    <source>
        <dbReference type="PIRSR" id="PIRSR000398-1"/>
    </source>
</evidence>
<dbReference type="PIRSF" id="PIRSF000398">
    <property type="entry name" value="M_m6A_EcoRV"/>
    <property type="match status" value="1"/>
</dbReference>
<evidence type="ECO:0000313" key="9">
    <source>
        <dbReference type="EMBL" id="TCP62437.1"/>
    </source>
</evidence>
<sequence length="274" mass="31133">MGELLRPFMKWPGNKYHILLPILTKLPLGRRLIEPFAGSCAVSLNAPFDRHVIGDINPVLIGLYRTLIRQPDQVIGDAQALFGPANNDAARYYELRDRFNQSTDAYERALLLIYLNRHGYNGLVRFNRKGKFNVPFGRYSRPYFPAKELHTFVERFAQADFRVLDFEDIEAIVEPGDVCYMDPPYLPLSSTSNFTGYATDGFSLAEQERLAHLARRLAARGIPVLLSNHDTPLARQLYAGAQIETIHVQRFISRDGQNRHKVGEVLALFSPADQ</sequence>
<evidence type="ECO:0000313" key="10">
    <source>
        <dbReference type="Proteomes" id="UP000294813"/>
    </source>
</evidence>
<keyword evidence="3 8" id="KW-0489">Methyltransferase</keyword>
<comment type="catalytic activity">
    <reaction evidence="6 8">
        <text>a 2'-deoxyadenosine in DNA + S-adenosyl-L-methionine = an N(6)-methyl-2'-deoxyadenosine in DNA + S-adenosyl-L-homocysteine + H(+)</text>
        <dbReference type="Rhea" id="RHEA:15197"/>
        <dbReference type="Rhea" id="RHEA-COMP:12418"/>
        <dbReference type="Rhea" id="RHEA-COMP:12419"/>
        <dbReference type="ChEBI" id="CHEBI:15378"/>
        <dbReference type="ChEBI" id="CHEBI:57856"/>
        <dbReference type="ChEBI" id="CHEBI:59789"/>
        <dbReference type="ChEBI" id="CHEBI:90615"/>
        <dbReference type="ChEBI" id="CHEBI:90616"/>
        <dbReference type="EC" id="2.1.1.72"/>
    </reaction>
</comment>
<dbReference type="GO" id="GO:0032259">
    <property type="term" value="P:methylation"/>
    <property type="evidence" value="ECO:0007669"/>
    <property type="project" value="UniProtKB-KW"/>
</dbReference>
<dbReference type="PRINTS" id="PR00505">
    <property type="entry name" value="D12N6MTFRASE"/>
</dbReference>
<comment type="similarity">
    <text evidence="1 8">Belongs to the N(4)/N(6)-methyltransferase family.</text>
</comment>
<organism evidence="9 10">
    <name type="scientific">Heliophilum fasciatum</name>
    <dbReference type="NCBI Taxonomy" id="35700"/>
    <lineage>
        <taxon>Bacteria</taxon>
        <taxon>Bacillati</taxon>
        <taxon>Bacillota</taxon>
        <taxon>Clostridia</taxon>
        <taxon>Eubacteriales</taxon>
        <taxon>Heliobacteriaceae</taxon>
        <taxon>Heliophilum</taxon>
    </lineage>
</organism>
<dbReference type="InterPro" id="IPR012263">
    <property type="entry name" value="M_m6A_EcoRV"/>
</dbReference>
<keyword evidence="10" id="KW-1185">Reference proteome</keyword>
<dbReference type="GO" id="GO:0006298">
    <property type="term" value="P:mismatch repair"/>
    <property type="evidence" value="ECO:0007669"/>
    <property type="project" value="TreeGrafter"/>
</dbReference>
<comment type="caution">
    <text evidence="9">The sequence shown here is derived from an EMBL/GenBank/DDBJ whole genome shotgun (WGS) entry which is preliminary data.</text>
</comment>
<dbReference type="InterPro" id="IPR029063">
    <property type="entry name" value="SAM-dependent_MTases_sf"/>
</dbReference>
<gene>
    <name evidence="9" type="ORF">EDD73_1227</name>
</gene>
<dbReference type="PANTHER" id="PTHR30481">
    <property type="entry name" value="DNA ADENINE METHYLASE"/>
    <property type="match status" value="1"/>
</dbReference>
<dbReference type="GO" id="GO:0043565">
    <property type="term" value="F:sequence-specific DNA binding"/>
    <property type="evidence" value="ECO:0007669"/>
    <property type="project" value="TreeGrafter"/>
</dbReference>
<dbReference type="EMBL" id="SLXT01000022">
    <property type="protein sequence ID" value="TCP62437.1"/>
    <property type="molecule type" value="Genomic_DNA"/>
</dbReference>
<keyword evidence="4 8" id="KW-0808">Transferase</keyword>
<dbReference type="Gene3D" id="3.40.50.150">
    <property type="entry name" value="Vaccinia Virus protein VP39"/>
    <property type="match status" value="1"/>
</dbReference>
<dbReference type="PANTHER" id="PTHR30481:SF3">
    <property type="entry name" value="DNA ADENINE METHYLASE"/>
    <property type="match status" value="1"/>
</dbReference>
<dbReference type="Proteomes" id="UP000294813">
    <property type="component" value="Unassembled WGS sequence"/>
</dbReference>
<dbReference type="PROSITE" id="PS00092">
    <property type="entry name" value="N6_MTASE"/>
    <property type="match status" value="1"/>
</dbReference>
<evidence type="ECO:0000256" key="4">
    <source>
        <dbReference type="ARBA" id="ARBA00022679"/>
    </source>
</evidence>
<dbReference type="OrthoDB" id="9805629at2"/>
<dbReference type="GO" id="GO:0009007">
    <property type="term" value="F:site-specific DNA-methyltransferase (adenine-specific) activity"/>
    <property type="evidence" value="ECO:0007669"/>
    <property type="project" value="UniProtKB-UniRule"/>
</dbReference>
<dbReference type="GO" id="GO:0009307">
    <property type="term" value="P:DNA restriction-modification system"/>
    <property type="evidence" value="ECO:0007669"/>
    <property type="project" value="InterPro"/>
</dbReference>
<dbReference type="EC" id="2.1.1.72" evidence="2 8"/>
<dbReference type="Gene3D" id="1.10.1020.10">
    <property type="entry name" value="Adenine-specific Methyltransferase, Domain 2"/>
    <property type="match status" value="1"/>
</dbReference>
<evidence type="ECO:0000256" key="6">
    <source>
        <dbReference type="ARBA" id="ARBA00047942"/>
    </source>
</evidence>
<evidence type="ECO:0000256" key="3">
    <source>
        <dbReference type="ARBA" id="ARBA00022603"/>
    </source>
</evidence>
<evidence type="ECO:0000256" key="8">
    <source>
        <dbReference type="RuleBase" id="RU361257"/>
    </source>
</evidence>
<dbReference type="GO" id="GO:1904047">
    <property type="term" value="F:S-adenosyl-L-methionine binding"/>
    <property type="evidence" value="ECO:0007669"/>
    <property type="project" value="TreeGrafter"/>
</dbReference>
<dbReference type="RefSeq" id="WP_131919912.1">
    <property type="nucleotide sequence ID" value="NZ_JAOQNU010000021.1"/>
</dbReference>
<evidence type="ECO:0000256" key="5">
    <source>
        <dbReference type="ARBA" id="ARBA00022691"/>
    </source>
</evidence>
<keyword evidence="5 8" id="KW-0949">S-adenosyl-L-methionine</keyword>
<dbReference type="Pfam" id="PF02086">
    <property type="entry name" value="MethyltransfD12"/>
    <property type="match status" value="1"/>
</dbReference>
<evidence type="ECO:0000256" key="2">
    <source>
        <dbReference type="ARBA" id="ARBA00011900"/>
    </source>
</evidence>
<dbReference type="InterPro" id="IPR023095">
    <property type="entry name" value="Ade_MeTrfase_dom_2"/>
</dbReference>
<evidence type="ECO:0000256" key="1">
    <source>
        <dbReference type="ARBA" id="ARBA00006594"/>
    </source>
</evidence>
<proteinExistence type="inferred from homology"/>
<dbReference type="InterPro" id="IPR012327">
    <property type="entry name" value="MeTrfase_D12"/>
</dbReference>
<feature type="binding site" evidence="7">
    <location>
        <position position="15"/>
    </location>
    <ligand>
        <name>S-adenosyl-L-methionine</name>
        <dbReference type="ChEBI" id="CHEBI:59789"/>
    </ligand>
</feature>
<dbReference type="InterPro" id="IPR002052">
    <property type="entry name" value="DNA_methylase_N6_adenine_CS"/>
</dbReference>
<feature type="binding site" evidence="7">
    <location>
        <position position="182"/>
    </location>
    <ligand>
        <name>S-adenosyl-L-methionine</name>
        <dbReference type="ChEBI" id="CHEBI:59789"/>
    </ligand>
</feature>
<dbReference type="NCBIfam" id="TIGR00571">
    <property type="entry name" value="dam"/>
    <property type="match status" value="1"/>
</dbReference>
<dbReference type="SUPFAM" id="SSF53335">
    <property type="entry name" value="S-adenosyl-L-methionine-dependent methyltransferases"/>
    <property type="match status" value="1"/>
</dbReference>
<name>A0A4R2RJT2_9FIRM</name>
<accession>A0A4R2RJT2</accession>
<feature type="binding site" evidence="7">
    <location>
        <position position="11"/>
    </location>
    <ligand>
        <name>S-adenosyl-L-methionine</name>
        <dbReference type="ChEBI" id="CHEBI:59789"/>
    </ligand>
</feature>
<feature type="binding site" evidence="7">
    <location>
        <position position="55"/>
    </location>
    <ligand>
        <name>S-adenosyl-L-methionine</name>
        <dbReference type="ChEBI" id="CHEBI:59789"/>
    </ligand>
</feature>
<protein>
    <recommendedName>
        <fullName evidence="2 8">Site-specific DNA-methyltransferase (adenine-specific)</fullName>
        <ecNumber evidence="2 8">2.1.1.72</ecNumber>
    </recommendedName>
</protein>
<reference evidence="9 10" key="1">
    <citation type="submission" date="2019-03" db="EMBL/GenBank/DDBJ databases">
        <title>Genomic Encyclopedia of Type Strains, Phase IV (KMG-IV): sequencing the most valuable type-strain genomes for metagenomic binning, comparative biology and taxonomic classification.</title>
        <authorList>
            <person name="Goeker M."/>
        </authorList>
    </citation>
    <scope>NUCLEOTIDE SEQUENCE [LARGE SCALE GENOMIC DNA]</scope>
    <source>
        <strain evidence="9 10">DSM 11170</strain>
    </source>
</reference>
<dbReference type="AlphaFoldDB" id="A0A4R2RJT2"/>